<name>A0A9P0CCL2_9CUCU</name>
<dbReference type="GO" id="GO:0006641">
    <property type="term" value="P:triglyceride metabolic process"/>
    <property type="evidence" value="ECO:0007669"/>
    <property type="project" value="TreeGrafter"/>
</dbReference>
<evidence type="ECO:0000313" key="13">
    <source>
        <dbReference type="EMBL" id="CAH1101082.1"/>
    </source>
</evidence>
<gene>
    <name evidence="13" type="ORF">PSYICH_LOCUS2787</name>
</gene>
<sequence length="557" mass="61979">MSPKNDQDERLIGVIDAGTRTVQFCVFRTSHTKEIAKHTIDITTAVPQEGWSEQDPKEILNAVKSCMEIVVNGLGADLVKNIVTLGITNQRETTILWDKTTGEPLHNAIVWNDIRTDSTVDKILAKVPDQNTNYFSKHCGLPISPYFSAFKIKWLMHYSPHVKKALKTNTCLFGTVDTWILWNLTGGVHNGKHYTDVTNASRTFLMNIELLNWDPYLLRYFNIPESILPEIKSSSEIYGKVGDDWPLKGVTISGILGNQQSSLLGQRCLKEGQAKNTYRSGCFLLYNTGNQRVLSTHGLVTTVAYKLGDEPAVYALEGSVAVAGTAVKWLRDNMGFLKDVSKDTESLAKEVFNTGDVYFVPAFKGLYAPYWRKDARGIICGLTAFSTKQHIIRAALEAVCFQTRDILEAMNKDCGIPLSKLRVDGKMSENDLLMQLQADISGIPVIRAESEDITALGAAMAAGAAKGIEIWDIRSGEAELVPIHTFLPTSTTNERDARYKKWKMAVQRSLGWAVPKKSNVMTEERYRMLSSLPGCLYLIISFGMLALSEFLQELEGS</sequence>
<keyword evidence="7" id="KW-0319">Glycerol metabolism</keyword>
<dbReference type="GO" id="GO:0006071">
    <property type="term" value="P:glycerol metabolic process"/>
    <property type="evidence" value="ECO:0007669"/>
    <property type="project" value="UniProtKB-KW"/>
</dbReference>
<dbReference type="NCBIfam" id="NF000756">
    <property type="entry name" value="PRK00047.1"/>
    <property type="match status" value="1"/>
</dbReference>
<comment type="pathway">
    <text evidence="1">Polyol metabolism; glycerol degradation via glycerol kinase pathway; sn-glycerol 3-phosphate from glycerol: step 1/1.</text>
</comment>
<dbReference type="GO" id="GO:0005739">
    <property type="term" value="C:mitochondrion"/>
    <property type="evidence" value="ECO:0007669"/>
    <property type="project" value="TreeGrafter"/>
</dbReference>
<evidence type="ECO:0000259" key="12">
    <source>
        <dbReference type="Pfam" id="PF02782"/>
    </source>
</evidence>
<dbReference type="InterPro" id="IPR000577">
    <property type="entry name" value="Carb_kinase_FGGY"/>
</dbReference>
<dbReference type="OrthoDB" id="5422795at2759"/>
<dbReference type="NCBIfam" id="TIGR01311">
    <property type="entry name" value="glycerol_kin"/>
    <property type="match status" value="1"/>
</dbReference>
<dbReference type="GO" id="GO:0046167">
    <property type="term" value="P:glycerol-3-phosphate biosynthetic process"/>
    <property type="evidence" value="ECO:0007669"/>
    <property type="project" value="TreeGrafter"/>
</dbReference>
<dbReference type="PANTHER" id="PTHR10196:SF40">
    <property type="entry name" value="GLYCEROL KINASE"/>
    <property type="match status" value="1"/>
</dbReference>
<evidence type="ECO:0000256" key="3">
    <source>
        <dbReference type="ARBA" id="ARBA00012099"/>
    </source>
</evidence>
<evidence type="ECO:0000256" key="7">
    <source>
        <dbReference type="ARBA" id="ARBA00022798"/>
    </source>
</evidence>
<comment type="similarity">
    <text evidence="2 10">Belongs to the FGGY kinase family.</text>
</comment>
<dbReference type="AlphaFoldDB" id="A0A9P0CCL2"/>
<keyword evidence="8" id="KW-0067">ATP-binding</keyword>
<keyword evidence="14" id="KW-1185">Reference proteome</keyword>
<evidence type="ECO:0000256" key="2">
    <source>
        <dbReference type="ARBA" id="ARBA00009156"/>
    </source>
</evidence>
<dbReference type="Pfam" id="PF02782">
    <property type="entry name" value="FGGY_C"/>
    <property type="match status" value="1"/>
</dbReference>
<dbReference type="Pfam" id="PF00370">
    <property type="entry name" value="FGGY_N"/>
    <property type="match status" value="1"/>
</dbReference>
<organism evidence="13 14">
    <name type="scientific">Psylliodes chrysocephalus</name>
    <dbReference type="NCBI Taxonomy" id="3402493"/>
    <lineage>
        <taxon>Eukaryota</taxon>
        <taxon>Metazoa</taxon>
        <taxon>Ecdysozoa</taxon>
        <taxon>Arthropoda</taxon>
        <taxon>Hexapoda</taxon>
        <taxon>Insecta</taxon>
        <taxon>Pterygota</taxon>
        <taxon>Neoptera</taxon>
        <taxon>Endopterygota</taxon>
        <taxon>Coleoptera</taxon>
        <taxon>Polyphaga</taxon>
        <taxon>Cucujiformia</taxon>
        <taxon>Chrysomeloidea</taxon>
        <taxon>Chrysomelidae</taxon>
        <taxon>Galerucinae</taxon>
        <taxon>Alticini</taxon>
        <taxon>Psylliodes</taxon>
    </lineage>
</organism>
<dbReference type="InterPro" id="IPR018485">
    <property type="entry name" value="FGGY_C"/>
</dbReference>
<dbReference type="FunFam" id="3.30.420.40:FF:000108">
    <property type="entry name" value="Glycerol kinase, glycosomal"/>
    <property type="match status" value="1"/>
</dbReference>
<evidence type="ECO:0000256" key="8">
    <source>
        <dbReference type="ARBA" id="ARBA00022840"/>
    </source>
</evidence>
<dbReference type="PANTHER" id="PTHR10196">
    <property type="entry name" value="SUGAR KINASE"/>
    <property type="match status" value="1"/>
</dbReference>
<dbReference type="Gene3D" id="3.30.420.40">
    <property type="match status" value="2"/>
</dbReference>
<dbReference type="CDD" id="cd07792">
    <property type="entry name" value="ASKHA_NBD_FGGY_GK1-3-like"/>
    <property type="match status" value="1"/>
</dbReference>
<dbReference type="InterPro" id="IPR018484">
    <property type="entry name" value="FGGY_N"/>
</dbReference>
<dbReference type="GO" id="GO:0005524">
    <property type="term" value="F:ATP binding"/>
    <property type="evidence" value="ECO:0007669"/>
    <property type="project" value="UniProtKB-KW"/>
</dbReference>
<evidence type="ECO:0000256" key="1">
    <source>
        <dbReference type="ARBA" id="ARBA00005190"/>
    </source>
</evidence>
<dbReference type="InterPro" id="IPR005999">
    <property type="entry name" value="Glycerol_kin"/>
</dbReference>
<dbReference type="InterPro" id="IPR042018">
    <property type="entry name" value="GK1-3_metazoan-type"/>
</dbReference>
<evidence type="ECO:0000313" key="14">
    <source>
        <dbReference type="Proteomes" id="UP001153636"/>
    </source>
</evidence>
<dbReference type="InterPro" id="IPR018483">
    <property type="entry name" value="Carb_kinase_FGGY_CS"/>
</dbReference>
<dbReference type="FunFam" id="3.30.420.40:FF:000086">
    <property type="entry name" value="Glycerol kinase"/>
    <property type="match status" value="1"/>
</dbReference>
<evidence type="ECO:0000256" key="4">
    <source>
        <dbReference type="ARBA" id="ARBA00022679"/>
    </source>
</evidence>
<dbReference type="EMBL" id="OV651823">
    <property type="protein sequence ID" value="CAH1101082.1"/>
    <property type="molecule type" value="Genomic_DNA"/>
</dbReference>
<feature type="domain" description="Carbohydrate kinase FGGY N-terminal" evidence="11">
    <location>
        <begin position="12"/>
        <end position="265"/>
    </location>
</feature>
<reference evidence="13" key="1">
    <citation type="submission" date="2022-01" db="EMBL/GenBank/DDBJ databases">
        <authorList>
            <person name="King R."/>
        </authorList>
    </citation>
    <scope>NUCLEOTIDE SEQUENCE</scope>
</reference>
<dbReference type="InterPro" id="IPR043129">
    <property type="entry name" value="ATPase_NBD"/>
</dbReference>
<dbReference type="GO" id="GO:0004370">
    <property type="term" value="F:glycerol kinase activity"/>
    <property type="evidence" value="ECO:0007669"/>
    <property type="project" value="UniProtKB-EC"/>
</dbReference>
<keyword evidence="5" id="KW-0547">Nucleotide-binding</keyword>
<evidence type="ECO:0000256" key="6">
    <source>
        <dbReference type="ARBA" id="ARBA00022777"/>
    </source>
</evidence>
<dbReference type="Proteomes" id="UP001153636">
    <property type="component" value="Chromosome 11"/>
</dbReference>
<dbReference type="SUPFAM" id="SSF53067">
    <property type="entry name" value="Actin-like ATPase domain"/>
    <property type="match status" value="2"/>
</dbReference>
<dbReference type="PROSITE" id="PS00445">
    <property type="entry name" value="FGGY_KINASES_2"/>
    <property type="match status" value="1"/>
</dbReference>
<proteinExistence type="inferred from homology"/>
<feature type="domain" description="Carbohydrate kinase FGGY C-terminal" evidence="12">
    <location>
        <begin position="281"/>
        <end position="465"/>
    </location>
</feature>
<evidence type="ECO:0000256" key="9">
    <source>
        <dbReference type="ARBA" id="ARBA00043149"/>
    </source>
</evidence>
<keyword evidence="4 10" id="KW-0808">Transferase</keyword>
<evidence type="ECO:0000256" key="5">
    <source>
        <dbReference type="ARBA" id="ARBA00022741"/>
    </source>
</evidence>
<evidence type="ECO:0000259" key="11">
    <source>
        <dbReference type="Pfam" id="PF00370"/>
    </source>
</evidence>
<dbReference type="PIRSF" id="PIRSF000538">
    <property type="entry name" value="GlpK"/>
    <property type="match status" value="1"/>
</dbReference>
<evidence type="ECO:0000256" key="10">
    <source>
        <dbReference type="RuleBase" id="RU003733"/>
    </source>
</evidence>
<protein>
    <recommendedName>
        <fullName evidence="3">glycerol kinase</fullName>
        <ecNumber evidence="3">2.7.1.30</ecNumber>
    </recommendedName>
    <alternativeName>
        <fullName evidence="9">ATP:glycerol 3-phosphotransferase</fullName>
    </alternativeName>
</protein>
<keyword evidence="6 10" id="KW-0418">Kinase</keyword>
<accession>A0A9P0CCL2</accession>
<dbReference type="EC" id="2.7.1.30" evidence="3"/>